<comment type="similarity">
    <text evidence="2">Belongs to the prenylcysteine oxidase family.</text>
</comment>
<evidence type="ECO:0000256" key="6">
    <source>
        <dbReference type="ARBA" id="ARBA00023002"/>
    </source>
</evidence>
<dbReference type="OrthoDB" id="437369at2759"/>
<reference evidence="10 11" key="1">
    <citation type="submission" date="2016-10" db="EMBL/GenBank/DDBJ databases">
        <title>Draft genome sequence of Coniochaeta ligniaria NRRL30616, a lignocellulolytic fungus for bioabatement of inhibitors in plant biomass hydrolysates.</title>
        <authorList>
            <consortium name="DOE Joint Genome Institute"/>
            <person name="Jimenez D.J."/>
            <person name="Hector R.E."/>
            <person name="Riley R."/>
            <person name="Sun H."/>
            <person name="Grigoriev I.V."/>
            <person name="Van Elsas J.D."/>
            <person name="Nichols N.N."/>
        </authorList>
    </citation>
    <scope>NUCLEOTIDE SEQUENCE [LARGE SCALE GENOMIC DNA]</scope>
    <source>
        <strain evidence="10 11">NRRL 30616</strain>
    </source>
</reference>
<dbReference type="Gene3D" id="3.50.50.60">
    <property type="entry name" value="FAD/NAD(P)-binding domain"/>
    <property type="match status" value="1"/>
</dbReference>
<dbReference type="GO" id="GO:0001735">
    <property type="term" value="F:prenylcysteine oxidase activity"/>
    <property type="evidence" value="ECO:0007669"/>
    <property type="project" value="InterPro"/>
</dbReference>
<dbReference type="PANTHER" id="PTHR15944:SF0">
    <property type="entry name" value="PRENYLCYSTEINE LYASE DOMAIN-CONTAINING PROTEIN"/>
    <property type="match status" value="1"/>
</dbReference>
<accession>A0A1J7JB88</accession>
<dbReference type="PIRSF" id="PIRSF036292">
    <property type="entry name" value="Prenylcysteine_oxidase"/>
    <property type="match status" value="1"/>
</dbReference>
<keyword evidence="4 8" id="KW-0732">Signal</keyword>
<evidence type="ECO:0000313" key="10">
    <source>
        <dbReference type="EMBL" id="OIW27024.1"/>
    </source>
</evidence>
<gene>
    <name evidence="10" type="ORF">CONLIGDRAFT_494704</name>
</gene>
<evidence type="ECO:0000259" key="9">
    <source>
        <dbReference type="Pfam" id="PF07156"/>
    </source>
</evidence>
<keyword evidence="5" id="KW-0274">FAD</keyword>
<proteinExistence type="inferred from homology"/>
<dbReference type="InterPro" id="IPR010795">
    <property type="entry name" value="Prenylcys_lyase"/>
</dbReference>
<dbReference type="InterPro" id="IPR017046">
    <property type="entry name" value="Prenylcysteine_Oxase1"/>
</dbReference>
<dbReference type="InParanoid" id="A0A1J7JB88"/>
<dbReference type="Pfam" id="PF07156">
    <property type="entry name" value="Prenylcys_lyase"/>
    <property type="match status" value="1"/>
</dbReference>
<dbReference type="Proteomes" id="UP000182658">
    <property type="component" value="Unassembled WGS sequence"/>
</dbReference>
<feature type="chain" id="PRO_5009644986" evidence="8">
    <location>
        <begin position="25"/>
        <end position="556"/>
    </location>
</feature>
<evidence type="ECO:0000256" key="7">
    <source>
        <dbReference type="ARBA" id="ARBA00023180"/>
    </source>
</evidence>
<evidence type="ECO:0000256" key="4">
    <source>
        <dbReference type="ARBA" id="ARBA00022729"/>
    </source>
</evidence>
<sequence>MWLRGLAPSVGTVISVICAAQVLAVSSATEPEHVSRETRNVAIIGAGAAGASTAYYLRKYAEEHDLAINITVFEKTDRIGGRTLTINPFDINGPSESVELGASIFIKLNAILYNATREFGLETTTREQDGVGGILAFWDGDKIRFDIDGSHSAWRTAARLAWRYGYYALKNSQALMHKTVGKFLNLYEPPYFPFKSLTQRTYELELLEETSLTGEEFLRKNKIPDLLSHEFIQALTRVNYASNLAHIHGLETMVSTAPEGAMSVVGGNWRIFDKMVQASGATLRANTSVAYIDLEKQDSKPPKYILKTQSSSDYGAMEETQDIAFDDVVVATPYQFSKISTAGGLLENTIDEIPYIKLHVTIFSSPFPLSAAYFKVAPPKVPTTVLTTLADGESPLDGVQGAGKAGFYSISTLRLVLNPKTGKIEYLYKIFSPEKVTPEFLSALFGVKVPDSFVGEILQDDADAKAVEPISWYYPHVFHSYPKGFPRITFQDPVIGDGLYYTSGMESFISTMETNALMGKNVARLIVDSLLGVDTEEAAVIEDLGYERGQSVLQEL</sequence>
<evidence type="ECO:0000313" key="11">
    <source>
        <dbReference type="Proteomes" id="UP000182658"/>
    </source>
</evidence>
<evidence type="ECO:0000256" key="2">
    <source>
        <dbReference type="ARBA" id="ARBA00009967"/>
    </source>
</evidence>
<dbReference type="AlphaFoldDB" id="A0A1J7JB88"/>
<dbReference type="GO" id="GO:0030327">
    <property type="term" value="P:prenylated protein catabolic process"/>
    <property type="evidence" value="ECO:0007669"/>
    <property type="project" value="TreeGrafter"/>
</dbReference>
<dbReference type="InterPro" id="IPR036188">
    <property type="entry name" value="FAD/NAD-bd_sf"/>
</dbReference>
<organism evidence="10 11">
    <name type="scientific">Coniochaeta ligniaria NRRL 30616</name>
    <dbReference type="NCBI Taxonomy" id="1408157"/>
    <lineage>
        <taxon>Eukaryota</taxon>
        <taxon>Fungi</taxon>
        <taxon>Dikarya</taxon>
        <taxon>Ascomycota</taxon>
        <taxon>Pezizomycotina</taxon>
        <taxon>Sordariomycetes</taxon>
        <taxon>Sordariomycetidae</taxon>
        <taxon>Coniochaetales</taxon>
        <taxon>Coniochaetaceae</taxon>
        <taxon>Coniochaeta</taxon>
    </lineage>
</organism>
<comment type="cofactor">
    <cofactor evidence="1">
        <name>FAD</name>
        <dbReference type="ChEBI" id="CHEBI:57692"/>
    </cofactor>
</comment>
<keyword evidence="7" id="KW-0325">Glycoprotein</keyword>
<name>A0A1J7JB88_9PEZI</name>
<feature type="signal peptide" evidence="8">
    <location>
        <begin position="1"/>
        <end position="24"/>
    </location>
</feature>
<evidence type="ECO:0000256" key="1">
    <source>
        <dbReference type="ARBA" id="ARBA00001974"/>
    </source>
</evidence>
<protein>
    <submittedName>
        <fullName evidence="10">Prenylcysteine oxidase</fullName>
    </submittedName>
</protein>
<feature type="domain" description="Prenylcysteine lyase" evidence="9">
    <location>
        <begin position="150"/>
        <end position="529"/>
    </location>
</feature>
<dbReference type="Pfam" id="PF13450">
    <property type="entry name" value="NAD_binding_8"/>
    <property type="match status" value="1"/>
</dbReference>
<dbReference type="GO" id="GO:0030328">
    <property type="term" value="P:prenylcysteine catabolic process"/>
    <property type="evidence" value="ECO:0007669"/>
    <property type="project" value="InterPro"/>
</dbReference>
<evidence type="ECO:0000256" key="3">
    <source>
        <dbReference type="ARBA" id="ARBA00022630"/>
    </source>
</evidence>
<keyword evidence="6" id="KW-0560">Oxidoreductase</keyword>
<keyword evidence="11" id="KW-1185">Reference proteome</keyword>
<dbReference type="PANTHER" id="PTHR15944">
    <property type="entry name" value="FARNESYLCYSTEINE LYASE"/>
    <property type="match status" value="1"/>
</dbReference>
<dbReference type="EMBL" id="KV875100">
    <property type="protein sequence ID" value="OIW27024.1"/>
    <property type="molecule type" value="Genomic_DNA"/>
</dbReference>
<evidence type="ECO:0000256" key="5">
    <source>
        <dbReference type="ARBA" id="ARBA00022827"/>
    </source>
</evidence>
<dbReference type="SUPFAM" id="SSF51905">
    <property type="entry name" value="FAD/NAD(P)-binding domain"/>
    <property type="match status" value="1"/>
</dbReference>
<evidence type="ECO:0000256" key="8">
    <source>
        <dbReference type="SAM" id="SignalP"/>
    </source>
</evidence>
<dbReference type="STRING" id="1408157.A0A1J7JB88"/>
<keyword evidence="3" id="KW-0285">Flavoprotein</keyword>